<evidence type="ECO:0000259" key="6">
    <source>
        <dbReference type="Pfam" id="PF13505"/>
    </source>
</evidence>
<keyword evidence="2 5" id="KW-0732">Signal</keyword>
<comment type="subcellular location">
    <subcellularLocation>
        <location evidence="1">Membrane</location>
    </subcellularLocation>
</comment>
<reference evidence="7" key="1">
    <citation type="submission" date="2022-03" db="EMBL/GenBank/DDBJ databases">
        <title>Identification of a novel bacterium isolated from mangrove sediments.</title>
        <authorList>
            <person name="Pan X."/>
        </authorList>
    </citation>
    <scope>NUCLEOTIDE SEQUENCE</scope>
    <source>
        <strain evidence="7">B2637</strain>
    </source>
</reference>
<evidence type="ECO:0000313" key="8">
    <source>
        <dbReference type="Proteomes" id="UP001162802"/>
    </source>
</evidence>
<feature type="signal peptide" evidence="5">
    <location>
        <begin position="1"/>
        <end position="24"/>
    </location>
</feature>
<dbReference type="Proteomes" id="UP001162802">
    <property type="component" value="Unassembled WGS sequence"/>
</dbReference>
<name>A0ABT0AH31_9SPHN</name>
<keyword evidence="3" id="KW-0472">Membrane</keyword>
<dbReference type="PANTHER" id="PTHR34001:SF3">
    <property type="entry name" value="BLL7405 PROTEIN"/>
    <property type="match status" value="1"/>
</dbReference>
<protein>
    <submittedName>
        <fullName evidence="7">Porin family protein</fullName>
    </submittedName>
</protein>
<accession>A0ABT0AH31</accession>
<comment type="similarity">
    <text evidence="4">Belongs to the Omp25/RopB family.</text>
</comment>
<evidence type="ECO:0000256" key="3">
    <source>
        <dbReference type="ARBA" id="ARBA00023136"/>
    </source>
</evidence>
<keyword evidence="8" id="KW-1185">Reference proteome</keyword>
<evidence type="ECO:0000256" key="2">
    <source>
        <dbReference type="ARBA" id="ARBA00022729"/>
    </source>
</evidence>
<gene>
    <name evidence="7" type="ORF">MTR65_17580</name>
</gene>
<feature type="chain" id="PRO_5045169407" evidence="5">
    <location>
        <begin position="25"/>
        <end position="193"/>
    </location>
</feature>
<dbReference type="SUPFAM" id="SSF56925">
    <property type="entry name" value="OMPA-like"/>
    <property type="match status" value="1"/>
</dbReference>
<dbReference type="Pfam" id="PF13505">
    <property type="entry name" value="OMP_b-brl"/>
    <property type="match status" value="1"/>
</dbReference>
<dbReference type="EMBL" id="JALHAT010000043">
    <property type="protein sequence ID" value="MCJ1962508.1"/>
    <property type="molecule type" value="Genomic_DNA"/>
</dbReference>
<evidence type="ECO:0000256" key="5">
    <source>
        <dbReference type="SAM" id="SignalP"/>
    </source>
</evidence>
<evidence type="ECO:0000313" key="7">
    <source>
        <dbReference type="EMBL" id="MCJ1962508.1"/>
    </source>
</evidence>
<dbReference type="InterPro" id="IPR051692">
    <property type="entry name" value="OMP-like"/>
</dbReference>
<evidence type="ECO:0000256" key="1">
    <source>
        <dbReference type="ARBA" id="ARBA00004370"/>
    </source>
</evidence>
<dbReference type="InterPro" id="IPR027385">
    <property type="entry name" value="Beta-barrel_OMP"/>
</dbReference>
<dbReference type="PANTHER" id="PTHR34001">
    <property type="entry name" value="BLL7405 PROTEIN"/>
    <property type="match status" value="1"/>
</dbReference>
<feature type="domain" description="Outer membrane protein beta-barrel" evidence="6">
    <location>
        <begin position="7"/>
        <end position="193"/>
    </location>
</feature>
<organism evidence="7 8">
    <name type="scientific">Novosphingobium mangrovi</name>
    <name type="common">ex Hu et al. 2023</name>
    <dbReference type="NCBI Taxonomy" id="2930094"/>
    <lineage>
        <taxon>Bacteria</taxon>
        <taxon>Pseudomonadati</taxon>
        <taxon>Pseudomonadota</taxon>
        <taxon>Alphaproteobacteria</taxon>
        <taxon>Sphingomonadales</taxon>
        <taxon>Sphingomonadaceae</taxon>
        <taxon>Novosphingobium</taxon>
    </lineage>
</organism>
<dbReference type="Gene3D" id="2.40.160.20">
    <property type="match status" value="1"/>
</dbReference>
<evidence type="ECO:0000256" key="4">
    <source>
        <dbReference type="ARBA" id="ARBA00038306"/>
    </source>
</evidence>
<dbReference type="InterPro" id="IPR011250">
    <property type="entry name" value="OMP/PagP_B-barrel"/>
</dbReference>
<proteinExistence type="inferred from homology"/>
<dbReference type="RefSeq" id="WP_243802523.1">
    <property type="nucleotide sequence ID" value="NZ_JALHAT010000043.1"/>
</dbReference>
<comment type="caution">
    <text evidence="7">The sequence shown here is derived from an EMBL/GenBank/DDBJ whole genome shotgun (WGS) entry which is preliminary data.</text>
</comment>
<sequence>MKKIALLAASAALFALPAAANAQAFVQIEGGLDVAQHDGDSEAGVQYGVSAGYDYQLSNSFFVGVQGSYGDSSARDCAHDVLEAGDRACLEARRDLAAVVRLGTNLGARNKLYVLGGYTNTRVGVSYKGETASQALGGFSDLGAHDTLNGFRLGAGYEYDVTKNLFIKAEYRYSNYGSDYSRHQGVLAVGTKF</sequence>